<evidence type="ECO:0000256" key="4">
    <source>
        <dbReference type="ARBA" id="ARBA00023315"/>
    </source>
</evidence>
<proteinExistence type="inferred from homology"/>
<organism evidence="8 9">
    <name type="scientific">Eptatretus burgeri</name>
    <name type="common">Inshore hagfish</name>
    <dbReference type="NCBI Taxonomy" id="7764"/>
    <lineage>
        <taxon>Eukaryota</taxon>
        <taxon>Metazoa</taxon>
        <taxon>Chordata</taxon>
        <taxon>Craniata</taxon>
        <taxon>Vertebrata</taxon>
        <taxon>Cyclostomata</taxon>
        <taxon>Myxini</taxon>
        <taxon>Myxiniformes</taxon>
        <taxon>Myxinidae</taxon>
        <taxon>Eptatretinae</taxon>
        <taxon>Eptatretus</taxon>
    </lineage>
</organism>
<dbReference type="PROSITE" id="PS51186">
    <property type="entry name" value="GNAT"/>
    <property type="match status" value="1"/>
</dbReference>
<dbReference type="InterPro" id="IPR039143">
    <property type="entry name" value="GNPNAT1-like"/>
</dbReference>
<dbReference type="Ensembl" id="ENSEBUT00000008832.1">
    <property type="protein sequence ID" value="ENSEBUP00000008332.1"/>
    <property type="gene ID" value="ENSEBUG00000005403.1"/>
</dbReference>
<keyword evidence="9" id="KW-1185">Reference proteome</keyword>
<comment type="subunit">
    <text evidence="6">Homodimer.</text>
</comment>
<dbReference type="AlphaFoldDB" id="A0A8C4Q0W4"/>
<dbReference type="UniPathway" id="UPA00113">
    <property type="reaction ID" value="UER00529"/>
</dbReference>
<name>A0A8C4Q0W4_EPTBU</name>
<dbReference type="FunFam" id="3.40.630.30:FF:000043">
    <property type="entry name" value="Glucosamine 6-phosphate N-acetyltransferase"/>
    <property type="match status" value="1"/>
</dbReference>
<dbReference type="Gene3D" id="3.40.630.30">
    <property type="match status" value="1"/>
</dbReference>
<dbReference type="InterPro" id="IPR016181">
    <property type="entry name" value="Acyl_CoA_acyltransferase"/>
</dbReference>
<dbReference type="InterPro" id="IPR000182">
    <property type="entry name" value="GNAT_dom"/>
</dbReference>
<sequence length="177" mass="19963">MALNDTPLFDEALLRNLTVDNGVISESNMNGLLLRPLCTRDYDKGFMNTLAQLTDVGDVSPEMFIDRFEEMKRLGNHYVVVVENTQTGSVVATALLILERKFIHACTTRGRVEDVVVCNSVRGKGLGKLLISTLTVLAEKLGCYKVTLECRPAKVPFYERFGYNVSEELYMQYRFGH</sequence>
<protein>
    <recommendedName>
        <fullName evidence="6">Glucosamine 6-phosphate N-acetyltransferase</fullName>
        <ecNumber evidence="6">2.3.1.4</ecNumber>
    </recommendedName>
</protein>
<dbReference type="Pfam" id="PF00583">
    <property type="entry name" value="Acetyltransf_1"/>
    <property type="match status" value="1"/>
</dbReference>
<comment type="similarity">
    <text evidence="2 6">Belongs to the acetyltransferase family. GNA1 subfamily.</text>
</comment>
<dbReference type="SUPFAM" id="SSF55729">
    <property type="entry name" value="Acyl-CoA N-acyltransferases (Nat)"/>
    <property type="match status" value="1"/>
</dbReference>
<evidence type="ECO:0000313" key="8">
    <source>
        <dbReference type="Ensembl" id="ENSEBUP00000008332.1"/>
    </source>
</evidence>
<evidence type="ECO:0000259" key="7">
    <source>
        <dbReference type="PROSITE" id="PS51186"/>
    </source>
</evidence>
<comment type="catalytic activity">
    <reaction evidence="5 6">
        <text>D-glucosamine 6-phosphate + acetyl-CoA = N-acetyl-D-glucosamine 6-phosphate + CoA + H(+)</text>
        <dbReference type="Rhea" id="RHEA:10292"/>
        <dbReference type="ChEBI" id="CHEBI:15378"/>
        <dbReference type="ChEBI" id="CHEBI:57287"/>
        <dbReference type="ChEBI" id="CHEBI:57288"/>
        <dbReference type="ChEBI" id="CHEBI:57513"/>
        <dbReference type="ChEBI" id="CHEBI:58725"/>
        <dbReference type="EC" id="2.3.1.4"/>
    </reaction>
</comment>
<dbReference type="PANTHER" id="PTHR13355:SF11">
    <property type="entry name" value="GLUCOSAMINE 6-PHOSPHATE N-ACETYLTRANSFERASE"/>
    <property type="match status" value="1"/>
</dbReference>
<evidence type="ECO:0000256" key="2">
    <source>
        <dbReference type="ARBA" id="ARBA00006048"/>
    </source>
</evidence>
<feature type="domain" description="N-acetyltransferase" evidence="7">
    <location>
        <begin position="32"/>
        <end position="177"/>
    </location>
</feature>
<accession>A0A8C4Q0W4</accession>
<keyword evidence="3 6" id="KW-0808">Transferase</keyword>
<reference evidence="8" key="2">
    <citation type="submission" date="2025-09" db="UniProtKB">
        <authorList>
            <consortium name="Ensembl"/>
        </authorList>
    </citation>
    <scope>IDENTIFICATION</scope>
</reference>
<comment type="pathway">
    <text evidence="1 6">Nucleotide-sugar biosynthesis; UDP-N-acetyl-alpha-D-glucosamine biosynthesis; N-acetyl-alpha-D-glucosamine 1-phosphate from alpha-D-glucosamine 6-phosphate (route I): step 1/2.</text>
</comment>
<dbReference type="EC" id="2.3.1.4" evidence="6"/>
<evidence type="ECO:0000313" key="9">
    <source>
        <dbReference type="Proteomes" id="UP000694388"/>
    </source>
</evidence>
<dbReference type="PANTHER" id="PTHR13355">
    <property type="entry name" value="GLUCOSAMINE 6-PHOSPHATE N-ACETYLTRANSFERASE"/>
    <property type="match status" value="1"/>
</dbReference>
<dbReference type="GO" id="GO:0006048">
    <property type="term" value="P:UDP-N-acetylglucosamine biosynthetic process"/>
    <property type="evidence" value="ECO:0007669"/>
    <property type="project" value="UniProtKB-UniRule"/>
</dbReference>
<dbReference type="Proteomes" id="UP000694388">
    <property type="component" value="Unplaced"/>
</dbReference>
<evidence type="ECO:0000256" key="1">
    <source>
        <dbReference type="ARBA" id="ARBA00004832"/>
    </source>
</evidence>
<reference evidence="8" key="1">
    <citation type="submission" date="2025-08" db="UniProtKB">
        <authorList>
            <consortium name="Ensembl"/>
        </authorList>
    </citation>
    <scope>IDENTIFICATION</scope>
</reference>
<evidence type="ECO:0000256" key="3">
    <source>
        <dbReference type="ARBA" id="ARBA00022679"/>
    </source>
</evidence>
<evidence type="ECO:0000256" key="6">
    <source>
        <dbReference type="RuleBase" id="RU365086"/>
    </source>
</evidence>
<dbReference type="OMA" id="LVVEMKF"/>
<dbReference type="GeneTree" id="ENSGT00390000008666"/>
<dbReference type="CDD" id="cd04301">
    <property type="entry name" value="NAT_SF"/>
    <property type="match status" value="1"/>
</dbReference>
<dbReference type="GO" id="GO:0004343">
    <property type="term" value="F:glucosamine 6-phosphate N-acetyltransferase activity"/>
    <property type="evidence" value="ECO:0007669"/>
    <property type="project" value="UniProtKB-UniRule"/>
</dbReference>
<evidence type="ECO:0000256" key="5">
    <source>
        <dbReference type="ARBA" id="ARBA00048964"/>
    </source>
</evidence>
<keyword evidence="4 6" id="KW-0012">Acyltransferase</keyword>